<protein>
    <recommendedName>
        <fullName evidence="2">Glycosyltransferase 2-like domain-containing protein</fullName>
    </recommendedName>
</protein>
<gene>
    <name evidence="1" type="ORF">LCGC14_2603080</name>
</gene>
<dbReference type="Gene3D" id="3.90.550.40">
    <property type="match status" value="1"/>
</dbReference>
<feature type="non-terminal residue" evidence="1">
    <location>
        <position position="213"/>
    </location>
</feature>
<accession>A0A0F9AVX5</accession>
<organism evidence="1">
    <name type="scientific">marine sediment metagenome</name>
    <dbReference type="NCBI Taxonomy" id="412755"/>
    <lineage>
        <taxon>unclassified sequences</taxon>
        <taxon>metagenomes</taxon>
        <taxon>ecological metagenomes</taxon>
    </lineage>
</organism>
<evidence type="ECO:0008006" key="2">
    <source>
        <dbReference type="Google" id="ProtNLM"/>
    </source>
</evidence>
<dbReference type="EMBL" id="LAZR01043994">
    <property type="protein sequence ID" value="KKL05732.1"/>
    <property type="molecule type" value="Genomic_DNA"/>
</dbReference>
<dbReference type="AlphaFoldDB" id="A0A0F9AVX5"/>
<reference evidence="1" key="1">
    <citation type="journal article" date="2015" name="Nature">
        <title>Complex archaea that bridge the gap between prokaryotes and eukaryotes.</title>
        <authorList>
            <person name="Spang A."/>
            <person name="Saw J.H."/>
            <person name="Jorgensen S.L."/>
            <person name="Zaremba-Niedzwiedzka K."/>
            <person name="Martijn J."/>
            <person name="Lind A.E."/>
            <person name="van Eijk R."/>
            <person name="Schleper C."/>
            <person name="Guy L."/>
            <person name="Ettema T.J."/>
        </authorList>
    </citation>
    <scope>NUCLEOTIDE SEQUENCE</scope>
</reference>
<evidence type="ECO:0000313" key="1">
    <source>
        <dbReference type="EMBL" id="KKL05732.1"/>
    </source>
</evidence>
<comment type="caution">
    <text evidence="1">The sequence shown here is derived from an EMBL/GenBank/DDBJ whole genome shotgun (WGS) entry which is preliminary data.</text>
</comment>
<proteinExistence type="predicted"/>
<name>A0A0F9AVX5_9ZZZZ</name>
<sequence length="213" mass="24948">MATKAKKIKKTLAREKDVVIPKILIGVPILNWTHEFATSFLQFWTDLVTYQHKGRRFHVAYKFMHRCPVHMAEEHLVQMAIDSDCTHILFMDDDIYDVTAEMFLKLLDDDKDIVGGIMHAFGFPYAMCAFRRYDTKKKVSEMPILKGAARLYEIPPEQRKGLVKVDLMAYCFTLFKTKIFKKLKKPWFTCNTQAPTDSWFSDTVLKAKLEYYV</sequence>